<protein>
    <submittedName>
        <fullName evidence="1">Uncharacterized protein</fullName>
    </submittedName>
</protein>
<evidence type="ECO:0000313" key="2">
    <source>
        <dbReference type="Proteomes" id="UP001162131"/>
    </source>
</evidence>
<comment type="caution">
    <text evidence="1">The sequence shown here is derived from an EMBL/GenBank/DDBJ whole genome shotgun (WGS) entry which is preliminary data.</text>
</comment>
<dbReference type="Proteomes" id="UP001162131">
    <property type="component" value="Unassembled WGS sequence"/>
</dbReference>
<organism evidence="1 2">
    <name type="scientific">Blepharisma stoltei</name>
    <dbReference type="NCBI Taxonomy" id="1481888"/>
    <lineage>
        <taxon>Eukaryota</taxon>
        <taxon>Sar</taxon>
        <taxon>Alveolata</taxon>
        <taxon>Ciliophora</taxon>
        <taxon>Postciliodesmatophora</taxon>
        <taxon>Heterotrichea</taxon>
        <taxon>Heterotrichida</taxon>
        <taxon>Blepharismidae</taxon>
        <taxon>Blepharisma</taxon>
    </lineage>
</organism>
<name>A0AAU9JMU1_9CILI</name>
<accession>A0AAU9JMU1</accession>
<gene>
    <name evidence="1" type="ORF">BSTOLATCC_MIC43339</name>
</gene>
<sequence length="172" mass="19663">MKNINLTAWLFYKMSESIKDSMPAPFFKATRVTSCQYVSASNGQARAVAFPCKKTGYKAKNSWTNQRRSAEVVSHADATYQTFPNMHVGMDKKPLVPYNPESYRNRLPQADFIAPYKNSSQIEIGDRSSYNSKSVFRTTYQAMLLKPDMNDYTSNQGIIAEKTKWTKTRIND</sequence>
<dbReference type="EMBL" id="CAJZBQ010000043">
    <property type="protein sequence ID" value="CAG9327299.1"/>
    <property type="molecule type" value="Genomic_DNA"/>
</dbReference>
<proteinExistence type="predicted"/>
<keyword evidence="2" id="KW-1185">Reference proteome</keyword>
<reference evidence="1" key="1">
    <citation type="submission" date="2021-09" db="EMBL/GenBank/DDBJ databases">
        <authorList>
            <consortium name="AG Swart"/>
            <person name="Singh M."/>
            <person name="Singh A."/>
            <person name="Seah K."/>
            <person name="Emmerich C."/>
        </authorList>
    </citation>
    <scope>NUCLEOTIDE SEQUENCE</scope>
    <source>
        <strain evidence="1">ATCC30299</strain>
    </source>
</reference>
<evidence type="ECO:0000313" key="1">
    <source>
        <dbReference type="EMBL" id="CAG9327299.1"/>
    </source>
</evidence>
<dbReference type="AlphaFoldDB" id="A0AAU9JMU1"/>